<dbReference type="Pfam" id="PF03134">
    <property type="entry name" value="TB2_DP1_HVA22"/>
    <property type="match status" value="1"/>
</dbReference>
<keyword evidence="9" id="KW-1185">Reference proteome</keyword>
<dbReference type="EMBL" id="CANTFL010000625">
    <property type="protein sequence ID" value="CAI5725864.1"/>
    <property type="molecule type" value="Genomic_DNA"/>
</dbReference>
<reference evidence="8" key="1">
    <citation type="submission" date="2022-12" db="EMBL/GenBank/DDBJ databases">
        <authorList>
            <person name="Webb A."/>
        </authorList>
    </citation>
    <scope>NUCLEOTIDE SEQUENCE</scope>
    <source>
        <strain evidence="8">Hp1</strain>
    </source>
</reference>
<evidence type="ECO:0000256" key="7">
    <source>
        <dbReference type="SAM" id="Phobius"/>
    </source>
</evidence>
<comment type="caution">
    <text evidence="8">The sequence shown here is derived from an EMBL/GenBank/DDBJ whole genome shotgun (WGS) entry which is preliminary data.</text>
</comment>
<evidence type="ECO:0000313" key="8">
    <source>
        <dbReference type="EMBL" id="CAI5725864.1"/>
    </source>
</evidence>
<comment type="similarity">
    <text evidence="2 6">Belongs to the DP1 family.</text>
</comment>
<keyword evidence="4 7" id="KW-1133">Transmembrane helix</keyword>
<dbReference type="PANTHER" id="PTHR12300:SF161">
    <property type="entry name" value="RECEPTOR EXPRESSION-ENHANCING PROTEIN"/>
    <property type="match status" value="1"/>
</dbReference>
<keyword evidence="3 7" id="KW-0812">Transmembrane</keyword>
<evidence type="ECO:0000256" key="5">
    <source>
        <dbReference type="ARBA" id="ARBA00023136"/>
    </source>
</evidence>
<accession>A0AAV0TQK8</accession>
<feature type="transmembrane region" description="Helical" evidence="7">
    <location>
        <begin position="266"/>
        <end position="289"/>
    </location>
</feature>
<gene>
    <name evidence="8" type="ORF">HBR001_LOCUS3706</name>
</gene>
<sequence>MDPLHQALLAAAVLLVAVCVRQGYVRKARVQYSVTKRKLELRYRTFVASLSAKWRVVAKLLPHVLFFALSFEVLFWLPDSTTNVLGSRALFSLLSVGYPLMHTIRVIRHKRFNLKHDKSTPPTSKAGCTRQLITKFDKACIPGDEWRAYEASLKYWVIWSFAVCLTSIITLVLPTFVTSYCKVPLLLCNVSLVWMHSSFTRGDIALYALLSPLISPHASRLYERKAAVDAEADERTNFLMRILVSFGVVPERHVYLAKDLWSQGPALFGLIFMFTPGFVTSRGCLLMAFGFPAYATIGVLSEKRTRRYEWWLAYYCVAIMTDYLITAIGDEVKWLPLYYHVKLLVMMWLQFPYFQGAERLFNASFSSVFIDPEFKNE</sequence>
<evidence type="ECO:0000313" key="9">
    <source>
        <dbReference type="Proteomes" id="UP001162031"/>
    </source>
</evidence>
<dbReference type="Proteomes" id="UP001162031">
    <property type="component" value="Unassembled WGS sequence"/>
</dbReference>
<feature type="transmembrane region" description="Helical" evidence="7">
    <location>
        <begin position="156"/>
        <end position="177"/>
    </location>
</feature>
<dbReference type="GO" id="GO:0016020">
    <property type="term" value="C:membrane"/>
    <property type="evidence" value="ECO:0007669"/>
    <property type="project" value="UniProtKB-SubCell"/>
</dbReference>
<organism evidence="8 9">
    <name type="scientific">Hyaloperonospora brassicae</name>
    <name type="common">Brassica downy mildew</name>
    <name type="synonym">Peronospora brassicae</name>
    <dbReference type="NCBI Taxonomy" id="162125"/>
    <lineage>
        <taxon>Eukaryota</taxon>
        <taxon>Sar</taxon>
        <taxon>Stramenopiles</taxon>
        <taxon>Oomycota</taxon>
        <taxon>Peronosporomycetes</taxon>
        <taxon>Peronosporales</taxon>
        <taxon>Peronosporaceae</taxon>
        <taxon>Hyaloperonospora</taxon>
    </lineage>
</organism>
<proteinExistence type="inferred from homology"/>
<comment type="subcellular location">
    <subcellularLocation>
        <location evidence="1 6">Membrane</location>
        <topology evidence="1 6">Multi-pass membrane protein</topology>
    </subcellularLocation>
</comment>
<dbReference type="PANTHER" id="PTHR12300">
    <property type="entry name" value="HVA22-LIKE PROTEINS"/>
    <property type="match status" value="1"/>
</dbReference>
<keyword evidence="5 7" id="KW-0472">Membrane</keyword>
<name>A0AAV0TQK8_HYABA</name>
<feature type="transmembrane region" description="Helical" evidence="7">
    <location>
        <begin position="310"/>
        <end position="329"/>
    </location>
</feature>
<feature type="transmembrane region" description="Helical" evidence="7">
    <location>
        <begin position="89"/>
        <end position="107"/>
    </location>
</feature>
<feature type="transmembrane region" description="Helical" evidence="7">
    <location>
        <begin position="6"/>
        <end position="24"/>
    </location>
</feature>
<protein>
    <recommendedName>
        <fullName evidence="10">EXPERA domain-containing protein</fullName>
    </recommendedName>
</protein>
<evidence type="ECO:0008006" key="10">
    <source>
        <dbReference type="Google" id="ProtNLM"/>
    </source>
</evidence>
<evidence type="ECO:0000256" key="1">
    <source>
        <dbReference type="ARBA" id="ARBA00004141"/>
    </source>
</evidence>
<dbReference type="InterPro" id="IPR004345">
    <property type="entry name" value="TB2_DP1_HVA22"/>
</dbReference>
<evidence type="ECO:0000256" key="6">
    <source>
        <dbReference type="RuleBase" id="RU362006"/>
    </source>
</evidence>
<evidence type="ECO:0000256" key="3">
    <source>
        <dbReference type="ARBA" id="ARBA00022692"/>
    </source>
</evidence>
<evidence type="ECO:0000256" key="2">
    <source>
        <dbReference type="ARBA" id="ARBA00008573"/>
    </source>
</evidence>
<evidence type="ECO:0000256" key="4">
    <source>
        <dbReference type="ARBA" id="ARBA00022989"/>
    </source>
</evidence>
<dbReference type="AlphaFoldDB" id="A0AAV0TQK8"/>